<keyword evidence="8" id="KW-1185">Reference proteome</keyword>
<comment type="similarity">
    <text evidence="2">Belongs to the acyl-CoA dehydrogenase family.</text>
</comment>
<evidence type="ECO:0000313" key="7">
    <source>
        <dbReference type="EMBL" id="TFY97657.1"/>
    </source>
</evidence>
<evidence type="ECO:0000256" key="4">
    <source>
        <dbReference type="ARBA" id="ARBA00022827"/>
    </source>
</evidence>
<dbReference type="GO" id="GO:0003995">
    <property type="term" value="F:acyl-CoA dehydrogenase activity"/>
    <property type="evidence" value="ECO:0007669"/>
    <property type="project" value="TreeGrafter"/>
</dbReference>
<dbReference type="SUPFAM" id="SSF47203">
    <property type="entry name" value="Acyl-CoA dehydrogenase C-terminal domain-like"/>
    <property type="match status" value="1"/>
</dbReference>
<protein>
    <submittedName>
        <fullName evidence="7">Acyl-CoA dehydrogenase</fullName>
    </submittedName>
</protein>
<comment type="caution">
    <text evidence="7">The sequence shown here is derived from an EMBL/GenBank/DDBJ whole genome shotgun (WGS) entry which is preliminary data.</text>
</comment>
<dbReference type="InterPro" id="IPR036250">
    <property type="entry name" value="AcylCo_DH-like_C"/>
</dbReference>
<dbReference type="PANTHER" id="PTHR43884">
    <property type="entry name" value="ACYL-COA DEHYDROGENASE"/>
    <property type="match status" value="1"/>
</dbReference>
<reference evidence="7 8" key="1">
    <citation type="submission" date="2019-03" db="EMBL/GenBank/DDBJ databases">
        <title>Ramlibacter sp. 18x22-1, whole genome shotgun sequence.</title>
        <authorList>
            <person name="Zhang X."/>
            <person name="Feng G."/>
            <person name="Zhu H."/>
        </authorList>
    </citation>
    <scope>NUCLEOTIDE SEQUENCE [LARGE SCALE GENOMIC DNA]</scope>
    <source>
        <strain evidence="7 8">18x22-1</strain>
    </source>
</reference>
<dbReference type="EMBL" id="SMLK01000007">
    <property type="protein sequence ID" value="TFY97657.1"/>
    <property type="molecule type" value="Genomic_DNA"/>
</dbReference>
<dbReference type="Proteomes" id="UP000297839">
    <property type="component" value="Unassembled WGS sequence"/>
</dbReference>
<evidence type="ECO:0000259" key="5">
    <source>
        <dbReference type="Pfam" id="PF00441"/>
    </source>
</evidence>
<dbReference type="InterPro" id="IPR009100">
    <property type="entry name" value="AcylCoA_DH/oxidase_NM_dom_sf"/>
</dbReference>
<dbReference type="OrthoDB" id="2986495at2"/>
<dbReference type="InterPro" id="IPR037069">
    <property type="entry name" value="AcylCoA_DH/ox_N_sf"/>
</dbReference>
<dbReference type="AlphaFoldDB" id="A0A4Z0BHC2"/>
<dbReference type="Gene3D" id="2.40.110.10">
    <property type="entry name" value="Butyryl-CoA Dehydrogenase, subunit A, domain 2"/>
    <property type="match status" value="1"/>
</dbReference>
<dbReference type="Gene3D" id="1.10.540.10">
    <property type="entry name" value="Acyl-CoA dehydrogenase/oxidase, N-terminal domain"/>
    <property type="match status" value="1"/>
</dbReference>
<dbReference type="GO" id="GO:0050660">
    <property type="term" value="F:flavin adenine dinucleotide binding"/>
    <property type="evidence" value="ECO:0007669"/>
    <property type="project" value="InterPro"/>
</dbReference>
<dbReference type="InterPro" id="IPR046373">
    <property type="entry name" value="Acyl-CoA_Oxase/DH_mid-dom_sf"/>
</dbReference>
<gene>
    <name evidence="7" type="ORF">EZ216_18190</name>
</gene>
<proteinExistence type="inferred from homology"/>
<feature type="domain" description="Acyl-CoA dehydrogenase/oxidase C-terminal" evidence="5">
    <location>
        <begin position="243"/>
        <end position="375"/>
    </location>
</feature>
<dbReference type="PANTHER" id="PTHR43884:SF12">
    <property type="entry name" value="ISOVALERYL-COA DEHYDROGENASE, MITOCHONDRIAL-RELATED"/>
    <property type="match status" value="1"/>
</dbReference>
<accession>A0A4Z0BHC2</accession>
<evidence type="ECO:0000313" key="8">
    <source>
        <dbReference type="Proteomes" id="UP000297839"/>
    </source>
</evidence>
<keyword evidence="3" id="KW-0285">Flavoprotein</keyword>
<sequence length="400" mass="42957">MGTKEKSMDLSSPPGFVQLFEATRKVASEVAAAHAADVDAKARFPIETLAALREYGVLSAAVPRELGGAGCNMQELSQLCATLAQHCASSAMVLAMHYIQLACLARHGMESEFFRGYLSELVRRQYLLASMTSEVGTFGDTRSSICAVRCGDGCFQLDKDATTGSYCAHADAILVTCRRDEEAANSDQVLVLVRREDCTLTQTTSWDTMGMRGTCSPGFKLVSAGDEAQVLPGSFADSSAQTMVPYSHILWASLWWGIAAGAVAKAANFVRSQARQKPGSVPPTASRLAEVSVELQAFKQNWMSAARDFDALGDGPQGREELLSLGWALRLNNLKIASSEAAPEIVHRALKIVGILGYKNDSPYSLGRHLRDSLSGALMISNDRIAAKNASMLLVHKEAA</sequence>
<evidence type="ECO:0000256" key="1">
    <source>
        <dbReference type="ARBA" id="ARBA00001974"/>
    </source>
</evidence>
<dbReference type="InterPro" id="IPR009075">
    <property type="entry name" value="AcylCo_DH/oxidase_C"/>
</dbReference>
<dbReference type="InterPro" id="IPR013786">
    <property type="entry name" value="AcylCoA_DH/ox_N"/>
</dbReference>
<dbReference type="Pfam" id="PF02771">
    <property type="entry name" value="Acyl-CoA_dh_N"/>
    <property type="match status" value="1"/>
</dbReference>
<keyword evidence="4" id="KW-0274">FAD</keyword>
<dbReference type="SUPFAM" id="SSF56645">
    <property type="entry name" value="Acyl-CoA dehydrogenase NM domain-like"/>
    <property type="match status" value="1"/>
</dbReference>
<dbReference type="PIRSF" id="PIRSF016578">
    <property type="entry name" value="HsaA"/>
    <property type="match status" value="1"/>
</dbReference>
<dbReference type="Gene3D" id="1.20.140.10">
    <property type="entry name" value="Butyryl-CoA Dehydrogenase, subunit A, domain 3"/>
    <property type="match status" value="1"/>
</dbReference>
<evidence type="ECO:0000256" key="2">
    <source>
        <dbReference type="ARBA" id="ARBA00009347"/>
    </source>
</evidence>
<name>A0A4Z0BHC2_9BURK</name>
<evidence type="ECO:0000259" key="6">
    <source>
        <dbReference type="Pfam" id="PF02771"/>
    </source>
</evidence>
<comment type="cofactor">
    <cofactor evidence="1">
        <name>FAD</name>
        <dbReference type="ChEBI" id="CHEBI:57692"/>
    </cofactor>
</comment>
<feature type="domain" description="Acyl-CoA dehydrogenase/oxidase N-terminal" evidence="6">
    <location>
        <begin position="19"/>
        <end position="110"/>
    </location>
</feature>
<dbReference type="Pfam" id="PF00441">
    <property type="entry name" value="Acyl-CoA_dh_1"/>
    <property type="match status" value="1"/>
</dbReference>
<organism evidence="7 8">
    <name type="scientific">Ramlibacter humi</name>
    <dbReference type="NCBI Taxonomy" id="2530451"/>
    <lineage>
        <taxon>Bacteria</taxon>
        <taxon>Pseudomonadati</taxon>
        <taxon>Pseudomonadota</taxon>
        <taxon>Betaproteobacteria</taxon>
        <taxon>Burkholderiales</taxon>
        <taxon>Comamonadaceae</taxon>
        <taxon>Ramlibacter</taxon>
    </lineage>
</organism>
<evidence type="ECO:0000256" key="3">
    <source>
        <dbReference type="ARBA" id="ARBA00022630"/>
    </source>
</evidence>